<evidence type="ECO:0000256" key="1">
    <source>
        <dbReference type="SAM" id="MobiDB-lite"/>
    </source>
</evidence>
<gene>
    <name evidence="3" type="ORF">OEA41_007169</name>
</gene>
<reference evidence="3" key="1">
    <citation type="submission" date="2022-11" db="EMBL/GenBank/DDBJ databases">
        <title>Chromosomal genome sequence assembly and mating type (MAT) locus characterization of the leprose asexual lichenized fungus Lepraria neglecta (Nyl.) Erichsen.</title>
        <authorList>
            <person name="Allen J.L."/>
            <person name="Pfeffer B."/>
        </authorList>
    </citation>
    <scope>NUCLEOTIDE SEQUENCE</scope>
    <source>
        <strain evidence="3">Allen 5258</strain>
    </source>
</reference>
<comment type="caution">
    <text evidence="3">The sequence shown here is derived from an EMBL/GenBank/DDBJ whole genome shotgun (WGS) entry which is preliminary data.</text>
</comment>
<evidence type="ECO:0000313" key="4">
    <source>
        <dbReference type="Proteomes" id="UP001276659"/>
    </source>
</evidence>
<organism evidence="3 4">
    <name type="scientific">Lepraria neglecta</name>
    <dbReference type="NCBI Taxonomy" id="209136"/>
    <lineage>
        <taxon>Eukaryota</taxon>
        <taxon>Fungi</taxon>
        <taxon>Dikarya</taxon>
        <taxon>Ascomycota</taxon>
        <taxon>Pezizomycotina</taxon>
        <taxon>Lecanoromycetes</taxon>
        <taxon>OSLEUM clade</taxon>
        <taxon>Lecanoromycetidae</taxon>
        <taxon>Lecanorales</taxon>
        <taxon>Lecanorineae</taxon>
        <taxon>Stereocaulaceae</taxon>
        <taxon>Lepraria</taxon>
    </lineage>
</organism>
<sequence length="309" mass="35729">MSSRKSRPPSDDDDSSGARAPPPPGRDQRGRHSDDEYYRSPKKKRRHSGRGYDLGREKSPKVDLLLCVFHGAPSHRWRTAPYSFDRRRINDVELWEDIRGIYRDELQKPWRRIFGFKKLQHIIPIEYTPNSVPIPKGDAKSNPNSHSFMHAVHHPDRLRPDHEWVDWFVEFKAQDRGKTVGLEFQEGLWAEKLAIIAILITIAIIVVTIVWVVRGGDLQTVFTVMSFVLTGAAGESYFSRLTRTSVAIELTHVKLRLRWLPSTSKSLNPIEQIDIHAPNHTRSKPQYAHGPTIRTPHQQQREKFQYPIS</sequence>
<feature type="compositionally biased region" description="Basic residues" evidence="1">
    <location>
        <begin position="40"/>
        <end position="49"/>
    </location>
</feature>
<accession>A0AAD9ZCP8</accession>
<keyword evidence="2" id="KW-0812">Transmembrane</keyword>
<evidence type="ECO:0000313" key="3">
    <source>
        <dbReference type="EMBL" id="KAK3175847.1"/>
    </source>
</evidence>
<proteinExistence type="predicted"/>
<keyword evidence="2" id="KW-0472">Membrane</keyword>
<feature type="transmembrane region" description="Helical" evidence="2">
    <location>
        <begin position="193"/>
        <end position="213"/>
    </location>
</feature>
<dbReference type="Proteomes" id="UP001276659">
    <property type="component" value="Unassembled WGS sequence"/>
</dbReference>
<feature type="compositionally biased region" description="Basic and acidic residues" evidence="1">
    <location>
        <begin position="299"/>
        <end position="309"/>
    </location>
</feature>
<protein>
    <submittedName>
        <fullName evidence="3">Uncharacterized protein</fullName>
    </submittedName>
</protein>
<feature type="region of interest" description="Disordered" evidence="1">
    <location>
        <begin position="1"/>
        <end position="55"/>
    </location>
</feature>
<keyword evidence="2" id="KW-1133">Transmembrane helix</keyword>
<dbReference type="EMBL" id="JASNWA010000004">
    <property type="protein sequence ID" value="KAK3175847.1"/>
    <property type="molecule type" value="Genomic_DNA"/>
</dbReference>
<feature type="compositionally biased region" description="Basic and acidic residues" evidence="1">
    <location>
        <begin position="26"/>
        <end position="39"/>
    </location>
</feature>
<feature type="region of interest" description="Disordered" evidence="1">
    <location>
        <begin position="280"/>
        <end position="309"/>
    </location>
</feature>
<dbReference type="AlphaFoldDB" id="A0AAD9ZCP8"/>
<name>A0AAD9ZCP8_9LECA</name>
<evidence type="ECO:0000256" key="2">
    <source>
        <dbReference type="SAM" id="Phobius"/>
    </source>
</evidence>
<keyword evidence="4" id="KW-1185">Reference proteome</keyword>